<keyword evidence="5" id="KW-1185">Reference proteome</keyword>
<comment type="similarity">
    <text evidence="1">Belongs to the DENR family.</text>
</comment>
<dbReference type="GO" id="GO:0002188">
    <property type="term" value="P:translation reinitiation"/>
    <property type="evidence" value="ECO:0007669"/>
    <property type="project" value="TreeGrafter"/>
</dbReference>
<dbReference type="PANTHER" id="PTHR12789:SF0">
    <property type="entry name" value="DENSITY-REGULATED PROTEIN"/>
    <property type="match status" value="1"/>
</dbReference>
<dbReference type="InterPro" id="IPR048517">
    <property type="entry name" value="DENR_N"/>
</dbReference>
<sequence length="198" mass="21988">MHCGVAFIEHRLHSRKSFTRMASDYQYMPRSRPVPGVEYPLTVAYCGECTMPIEYCEFSSAPDKCRSWMEKNLPEEFERLTACDGAPPAEAPAKGRQVRGGKGSAPRKPAKQKITVFKTSRGKKKFTTSVVGLSTFGIELKVASKVFGQKFATGSSVTGNGDEIVIQGDVKDEIIDLLTEKWPEIDEDSIEDLGEMKR</sequence>
<comment type="caution">
    <text evidence="4">The sequence shown here is derived from an EMBL/GenBank/DDBJ whole genome shotgun (WGS) entry which is preliminary data.</text>
</comment>
<dbReference type="Gene3D" id="3.30.780.10">
    <property type="entry name" value="SUI1-like domain"/>
    <property type="match status" value="1"/>
</dbReference>
<evidence type="ECO:0000313" key="5">
    <source>
        <dbReference type="Proteomes" id="UP000286415"/>
    </source>
</evidence>
<dbReference type="OrthoDB" id="277199at2759"/>
<proteinExistence type="inferred from homology"/>
<protein>
    <submittedName>
        <fullName evidence="4">Density-regulated protein, variant 2</fullName>
    </submittedName>
</protein>
<dbReference type="EMBL" id="NIRI02000013">
    <property type="protein sequence ID" value="KAG5453029.1"/>
    <property type="molecule type" value="Genomic_DNA"/>
</dbReference>
<dbReference type="InterPro" id="IPR046447">
    <property type="entry name" value="DENR_C"/>
</dbReference>
<dbReference type="GO" id="GO:0003729">
    <property type="term" value="F:mRNA binding"/>
    <property type="evidence" value="ECO:0007669"/>
    <property type="project" value="TreeGrafter"/>
</dbReference>
<dbReference type="SUPFAM" id="SSF55159">
    <property type="entry name" value="eIF1-like"/>
    <property type="match status" value="1"/>
</dbReference>
<evidence type="ECO:0000256" key="1">
    <source>
        <dbReference type="ARBA" id="ARBA00007514"/>
    </source>
</evidence>
<name>A0A8T1MVI7_CLOSI</name>
<dbReference type="GO" id="GO:0001731">
    <property type="term" value="P:formation of translation preinitiation complex"/>
    <property type="evidence" value="ECO:0007669"/>
    <property type="project" value="TreeGrafter"/>
</dbReference>
<evidence type="ECO:0000313" key="4">
    <source>
        <dbReference type="EMBL" id="KAG5453029.1"/>
    </source>
</evidence>
<dbReference type="FunFam" id="3.30.780.10:FF:000004">
    <property type="entry name" value="density-regulated protein-like"/>
    <property type="match status" value="1"/>
</dbReference>
<dbReference type="AlphaFoldDB" id="A0A8T1MVI7"/>
<dbReference type="Pfam" id="PF21023">
    <property type="entry name" value="DENR_N"/>
    <property type="match status" value="1"/>
</dbReference>
<dbReference type="PANTHER" id="PTHR12789">
    <property type="entry name" value="DENSITY-REGULATED PROTEIN HOMOLOG"/>
    <property type="match status" value="1"/>
</dbReference>
<reference evidence="4 5" key="1">
    <citation type="journal article" date="2018" name="Biotechnol. Adv.">
        <title>Improved genomic resources and new bioinformatic workflow for the carcinogenic parasite Clonorchis sinensis: Biotechnological implications.</title>
        <authorList>
            <person name="Wang D."/>
            <person name="Korhonen P.K."/>
            <person name="Gasser R.B."/>
            <person name="Young N.D."/>
        </authorList>
    </citation>
    <scope>NUCLEOTIDE SEQUENCE [LARGE SCALE GENOMIC DNA]</scope>
    <source>
        <strain evidence="4">Cs-k2</strain>
    </source>
</reference>
<dbReference type="GO" id="GO:0003743">
    <property type="term" value="F:translation initiation factor activity"/>
    <property type="evidence" value="ECO:0007669"/>
    <property type="project" value="InterPro"/>
</dbReference>
<dbReference type="Proteomes" id="UP000286415">
    <property type="component" value="Unassembled WGS sequence"/>
</dbReference>
<organism evidence="4 5">
    <name type="scientific">Clonorchis sinensis</name>
    <name type="common">Chinese liver fluke</name>
    <dbReference type="NCBI Taxonomy" id="79923"/>
    <lineage>
        <taxon>Eukaryota</taxon>
        <taxon>Metazoa</taxon>
        <taxon>Spiralia</taxon>
        <taxon>Lophotrochozoa</taxon>
        <taxon>Platyhelminthes</taxon>
        <taxon>Trematoda</taxon>
        <taxon>Digenea</taxon>
        <taxon>Opisthorchiida</taxon>
        <taxon>Opisthorchiata</taxon>
        <taxon>Opisthorchiidae</taxon>
        <taxon>Clonorchis</taxon>
    </lineage>
</organism>
<dbReference type="Pfam" id="PF01253">
    <property type="entry name" value="SUI1"/>
    <property type="match status" value="1"/>
</dbReference>
<dbReference type="PROSITE" id="PS50296">
    <property type="entry name" value="SUI1"/>
    <property type="match status" value="1"/>
</dbReference>
<dbReference type="CDD" id="cd11607">
    <property type="entry name" value="DENR_C"/>
    <property type="match status" value="1"/>
</dbReference>
<feature type="domain" description="SUI1" evidence="3">
    <location>
        <begin position="114"/>
        <end position="182"/>
    </location>
</feature>
<dbReference type="InterPro" id="IPR036877">
    <property type="entry name" value="SUI1_dom_sf"/>
</dbReference>
<dbReference type="InterPro" id="IPR050318">
    <property type="entry name" value="DENR/SUI1_TIF"/>
</dbReference>
<evidence type="ECO:0000259" key="3">
    <source>
        <dbReference type="PROSITE" id="PS50296"/>
    </source>
</evidence>
<feature type="region of interest" description="Disordered" evidence="2">
    <location>
        <begin position="85"/>
        <end position="112"/>
    </location>
</feature>
<accession>A0A8T1MVI7</accession>
<reference evidence="4 5" key="2">
    <citation type="journal article" date="2021" name="Genomics">
        <title>High-quality reference genome for Clonorchis sinensis.</title>
        <authorList>
            <person name="Young N.D."/>
            <person name="Stroehlein A.J."/>
            <person name="Kinkar L."/>
            <person name="Wang T."/>
            <person name="Sohn W.M."/>
            <person name="Chang B.C.H."/>
            <person name="Kaur P."/>
            <person name="Weisz D."/>
            <person name="Dudchenko O."/>
            <person name="Aiden E.L."/>
            <person name="Korhonen P.K."/>
            <person name="Gasser R.B."/>
        </authorList>
    </citation>
    <scope>NUCLEOTIDE SEQUENCE [LARGE SCALE GENOMIC DNA]</scope>
    <source>
        <strain evidence="4">Cs-k2</strain>
    </source>
</reference>
<gene>
    <name evidence="4" type="ORF">CSKR_109451</name>
</gene>
<dbReference type="InterPro" id="IPR001950">
    <property type="entry name" value="SUI1"/>
</dbReference>
<evidence type="ECO:0000256" key="2">
    <source>
        <dbReference type="SAM" id="MobiDB-lite"/>
    </source>
</evidence>